<evidence type="ECO:0000313" key="7">
    <source>
        <dbReference type="Proteomes" id="UP001595796"/>
    </source>
</evidence>
<keyword evidence="2" id="KW-0677">Repeat</keyword>
<evidence type="ECO:0000256" key="4">
    <source>
        <dbReference type="SAM" id="MobiDB-lite"/>
    </source>
</evidence>
<feature type="domain" description="Calx-beta" evidence="5">
    <location>
        <begin position="214"/>
        <end position="312"/>
    </location>
</feature>
<dbReference type="InterPro" id="IPR018511">
    <property type="entry name" value="Hemolysin-typ_Ca-bd_CS"/>
</dbReference>
<keyword evidence="6" id="KW-0540">Nuclease</keyword>
<dbReference type="Gene3D" id="2.60.40.2030">
    <property type="match status" value="1"/>
</dbReference>
<dbReference type="InterPro" id="IPR008334">
    <property type="entry name" value="5'-Nucleotdase_C"/>
</dbReference>
<dbReference type="Pfam" id="PF02872">
    <property type="entry name" value="5_nucleotid_C"/>
    <property type="match status" value="1"/>
</dbReference>
<feature type="region of interest" description="Disordered" evidence="4">
    <location>
        <begin position="1685"/>
        <end position="1716"/>
    </location>
</feature>
<dbReference type="SMART" id="SM00237">
    <property type="entry name" value="Calx_beta"/>
    <property type="match status" value="1"/>
</dbReference>
<gene>
    <name evidence="6" type="ORF">ACFPFW_04690</name>
</gene>
<dbReference type="GO" id="GO:0004519">
    <property type="term" value="F:endonuclease activity"/>
    <property type="evidence" value="ECO:0007669"/>
    <property type="project" value="UniProtKB-KW"/>
</dbReference>
<feature type="compositionally biased region" description="Basic and acidic residues" evidence="4">
    <location>
        <begin position="1685"/>
        <end position="1702"/>
    </location>
</feature>
<dbReference type="InterPro" id="IPR006179">
    <property type="entry name" value="5_nucleotidase/apyrase"/>
</dbReference>
<dbReference type="RefSeq" id="WP_379769635.1">
    <property type="nucleotide sequence ID" value="NZ_JBHSJF010000004.1"/>
</dbReference>
<evidence type="ECO:0000313" key="6">
    <source>
        <dbReference type="EMBL" id="MFC5067310.1"/>
    </source>
</evidence>
<evidence type="ECO:0000259" key="5">
    <source>
        <dbReference type="SMART" id="SM00237"/>
    </source>
</evidence>
<dbReference type="PRINTS" id="PR00313">
    <property type="entry name" value="CABNDNGRPT"/>
</dbReference>
<dbReference type="Proteomes" id="UP001595796">
    <property type="component" value="Unassembled WGS sequence"/>
</dbReference>
<keyword evidence="6" id="KW-0378">Hydrolase</keyword>
<dbReference type="Pfam" id="PF03372">
    <property type="entry name" value="Exo_endo_phos"/>
    <property type="match status" value="1"/>
</dbReference>
<dbReference type="Gene3D" id="3.60.10.10">
    <property type="entry name" value="Endonuclease/exonuclease/phosphatase"/>
    <property type="match status" value="1"/>
</dbReference>
<dbReference type="Pfam" id="PF03160">
    <property type="entry name" value="Calx-beta"/>
    <property type="match status" value="1"/>
</dbReference>
<dbReference type="CDD" id="cd10283">
    <property type="entry name" value="MnuA_DNase1-like"/>
    <property type="match status" value="1"/>
</dbReference>
<dbReference type="SUPFAM" id="SSF55816">
    <property type="entry name" value="5'-nucleotidase (syn. UDP-sugar hydrolase), C-terminal domain"/>
    <property type="match status" value="1"/>
</dbReference>
<comment type="caution">
    <text evidence="6">The sequence shown here is derived from an EMBL/GenBank/DDBJ whole genome shotgun (WGS) entry which is preliminary data.</text>
</comment>
<dbReference type="InterPro" id="IPR036691">
    <property type="entry name" value="Endo/exonu/phosph_ase_sf"/>
</dbReference>
<dbReference type="Gene3D" id="3.60.21.10">
    <property type="match status" value="1"/>
</dbReference>
<dbReference type="SUPFAM" id="SSF56219">
    <property type="entry name" value="DNase I-like"/>
    <property type="match status" value="1"/>
</dbReference>
<dbReference type="InterPro" id="IPR005135">
    <property type="entry name" value="Endo/exonuclease/phosphatase"/>
</dbReference>
<dbReference type="CDD" id="cd04486">
    <property type="entry name" value="YhcR_OBF_like"/>
    <property type="match status" value="1"/>
</dbReference>
<dbReference type="PANTHER" id="PTHR11575">
    <property type="entry name" value="5'-NUCLEOTIDASE-RELATED"/>
    <property type="match status" value="1"/>
</dbReference>
<dbReference type="SUPFAM" id="SSF56300">
    <property type="entry name" value="Metallo-dependent phosphatases"/>
    <property type="match status" value="1"/>
</dbReference>
<dbReference type="SUPFAM" id="SSF141072">
    <property type="entry name" value="CalX-like"/>
    <property type="match status" value="1"/>
</dbReference>
<dbReference type="InterPro" id="IPR001343">
    <property type="entry name" value="Hemolysn_Ca-bd"/>
</dbReference>
<dbReference type="SUPFAM" id="SSF51120">
    <property type="entry name" value="beta-Roll"/>
    <property type="match status" value="2"/>
</dbReference>
<organism evidence="6 7">
    <name type="scientific">Flaviflagellibacter deserti</name>
    <dbReference type="NCBI Taxonomy" id="2267266"/>
    <lineage>
        <taxon>Bacteria</taxon>
        <taxon>Pseudomonadati</taxon>
        <taxon>Pseudomonadota</taxon>
        <taxon>Alphaproteobacteria</taxon>
        <taxon>Hyphomicrobiales</taxon>
        <taxon>Flaviflagellibacter</taxon>
    </lineage>
</organism>
<keyword evidence="3" id="KW-0106">Calcium</keyword>
<reference evidence="7" key="1">
    <citation type="journal article" date="2019" name="Int. J. Syst. Evol. Microbiol.">
        <title>The Global Catalogue of Microorganisms (GCM) 10K type strain sequencing project: providing services to taxonomists for standard genome sequencing and annotation.</title>
        <authorList>
            <consortium name="The Broad Institute Genomics Platform"/>
            <consortium name="The Broad Institute Genome Sequencing Center for Infectious Disease"/>
            <person name="Wu L."/>
            <person name="Ma J."/>
        </authorList>
    </citation>
    <scope>NUCLEOTIDE SEQUENCE [LARGE SCALE GENOMIC DNA]</scope>
    <source>
        <strain evidence="7">CGMCC 1.16444</strain>
    </source>
</reference>
<evidence type="ECO:0000256" key="3">
    <source>
        <dbReference type="ARBA" id="ARBA00022837"/>
    </source>
</evidence>
<dbReference type="NCBIfam" id="NF033681">
    <property type="entry name" value="ExeM_NucH_DNase"/>
    <property type="match status" value="1"/>
</dbReference>
<keyword evidence="7" id="KW-1185">Reference proteome</keyword>
<sequence>MVRLLEESFDGFTAGGLAPIPEAGQLDSDVWRATGLSDEADPQFGGTYSSTSGDSDFGRGVISGDPTTAGLYALAAATPGNGAALMYQATAAEGREDGAIQARVQNTTGSVLDAVTIGFDWAFRNTGDRASSLVFEYSTDGGVTFTAVPAGAFATPAAQSGQTALYDSNTGANALNLSGLGIAADGFLDLRWRHDTSTGGGNVDEFGIDNVTVDTVGGGETGTRVSIGDATIVEGDDGTQTLTFTVTRSDNSGAFAVDYATSGGTATAGEDYDATNGTVSFAAGGDLTQTVSVTIRGDTVSEANETFNVNLGNVVNQSGEAILADGSATGTIQNDDVTKISQIQGTGAASTMVGQIVTVEAIVVGDFQNGDADGGRNLGGFYLQEELVDQDGNALSSEGVFVFGGDAAGLNVGDRVRVTATVTENFGLTQLNATNVTVVEAGAVADINTMAVEIDLPSAGVTLNQNGQYQPDLEAYEGMLVTIPETLTISEQFNLDRFNEIKLVAGDREAQFTHDNEPDAAGYQQHLQELGSRTITYDDGLNTQNQPIGNLDGFGPDYDTANAPRMGDTVTGLTGVLDYQWAGASASGSTWRVRSVEEGANEFVSANPREDAPEDVGGRLKVASFNVLNYFKMIDSIQEGSGSPDNPGDNTAGGFDPRGADGIAEFDRQTEKLVNVLATLDADVLGLLEIENDFLLGSSGNALQYLVDKLNEKLGSDVYACVDPGQQFVGGDAIAVACIYKQSTVAVSGNVAILDDSQVSAELLDQSELGAIFNGVNTSRAALAVTFEELSTGYEFTAAVNHLKSKSASADAPPTGADADALDGQGAWTNQRELAATALTHWIATDPTGSGDKDVLLLGDFNSYFREDTIDLIKSAGYENLQERLEDPYSYVFDGQTGSLDYIFANGDLAGEITGVTEWHINSDEADGLDYNTDFGRDPDIFDPDSVVRVSDHDPIIIGLNLTEEEAPVAENFKLQILHASDFEAGLGAVDRAKYFGAIVDYLEDTEENSITLSSGDNYLPSPFFNAGGDPAMKEAIETALEDYYDLAPGTLNLGASVGRADMAILNMLGIQASAIGNHEYDAGTREFQNIIGRTNVVDGASAGWLGAQFPYLSANTDFSGDPNLNPLYTSEIRDAASYNIDPTVDLPGSPTGLSAKKIAPATIITENGEKIGVVGATTQIVQSISSTGGIEIIGDNVDDMPALAAILQPTIDAMLAQGVNKIILVSHLQQLALEKALAPLLHGVDIIIAGGSHTLLADATDDLLPDDTAVDTYPLLTTNADGKALAIVNTDSEYSYVGRLVVEFDENGDLIADSVDPNVSGAYAADQETVDELYSNPLDIDGDGTTDTAFEHGSRGDLIGDVTNAVDAIITAQDGNIFGSSEVYLEGRREEIRQQETNLGNLSADANLWYAQQVDDTVLISIKNGGGVRDSIGRVEAVGGSSQELPPAANPDAGKQEGEISQLDIANSLRFNNALSLVTVTAAQLLLVLEHAVAATTSTATPGQFAQIGGVSFSFDDDLPTGQRVLSAALIDENGNPTMALVENGELVVDPAQAFRLVTLSFLLTGGDSYPFAQFIAANPAFANVVNLTPDLVPDADQVANFAAEGTEQDAFAEYLAEHYSEQAYNEVDTDRTGDTRIQNLDFRDDTVLQAEGIVQNGGAGSDTIVGGLGDDVISGGGGNDALRGHAGDDELRGDLGHDELNGGSGDDFLSGGAGDDQFFGGSGDDILLGGMRNDVLNGGDGDDVLVGGGNNDVMSGGEGADTFIFGPEFGRDRIVDFDPNFDTIGIVQELSESFDVYTNFLDLHASNVSYSVKNVDLNKDRLADGVEIASAAFGSVVLENWTVQSLTAAGHLSDGHIVGGWIG</sequence>
<protein>
    <submittedName>
        <fullName evidence="6">ExeM/NucH family extracellular endonuclease</fullName>
    </submittedName>
</protein>
<evidence type="ECO:0000256" key="1">
    <source>
        <dbReference type="ARBA" id="ARBA00022729"/>
    </source>
</evidence>
<dbReference type="EMBL" id="JBHSJF010000004">
    <property type="protein sequence ID" value="MFC5067310.1"/>
    <property type="molecule type" value="Genomic_DNA"/>
</dbReference>
<dbReference type="PANTHER" id="PTHR11575:SF24">
    <property type="entry name" value="5'-NUCLEOTIDASE"/>
    <property type="match status" value="1"/>
</dbReference>
<proteinExistence type="predicted"/>
<dbReference type="Gene3D" id="2.150.10.10">
    <property type="entry name" value="Serralysin-like metalloprotease, C-terminal"/>
    <property type="match status" value="2"/>
</dbReference>
<keyword evidence="1" id="KW-0732">Signal</keyword>
<dbReference type="InterPro" id="IPR047971">
    <property type="entry name" value="ExeM-like"/>
</dbReference>
<name>A0ABV9YX05_9HYPH</name>
<dbReference type="InterPro" id="IPR036907">
    <property type="entry name" value="5'-Nucleotdase_C_sf"/>
</dbReference>
<evidence type="ECO:0000256" key="2">
    <source>
        <dbReference type="ARBA" id="ARBA00022737"/>
    </source>
</evidence>
<accession>A0ABV9YX05</accession>
<dbReference type="Pfam" id="PF00353">
    <property type="entry name" value="HemolysinCabind"/>
    <property type="match status" value="3"/>
</dbReference>
<dbReference type="InterPro" id="IPR038081">
    <property type="entry name" value="CalX-like_sf"/>
</dbReference>
<dbReference type="PROSITE" id="PS00330">
    <property type="entry name" value="HEMOLYSIN_CALCIUM"/>
    <property type="match status" value="2"/>
</dbReference>
<dbReference type="PRINTS" id="PR01607">
    <property type="entry name" value="APYRASEFAMLY"/>
</dbReference>
<dbReference type="InterPro" id="IPR011049">
    <property type="entry name" value="Serralysin-like_metalloprot_C"/>
</dbReference>
<dbReference type="InterPro" id="IPR003644">
    <property type="entry name" value="Calx_beta"/>
</dbReference>
<keyword evidence="6" id="KW-0255">Endonuclease</keyword>
<dbReference type="Gene3D" id="3.90.780.10">
    <property type="entry name" value="5'-Nucleotidase, C-terminal domain"/>
    <property type="match status" value="1"/>
</dbReference>
<dbReference type="InterPro" id="IPR029052">
    <property type="entry name" value="Metallo-depent_PP-like"/>
</dbReference>